<proteinExistence type="predicted"/>
<dbReference type="EMBL" id="CP040812">
    <property type="protein sequence ID" value="QCY68129.1"/>
    <property type="molecule type" value="Genomic_DNA"/>
</dbReference>
<keyword evidence="3" id="KW-1185">Reference proteome</keyword>
<dbReference type="PANTHER" id="PTHR43464:SF23">
    <property type="entry name" value="JUVENILE HORMONE ACID O-METHYLTRANSFERASE"/>
    <property type="match status" value="1"/>
</dbReference>
<reference evidence="2 3" key="1">
    <citation type="submission" date="2019-06" db="EMBL/GenBank/DDBJ databases">
        <title>Complete genome sequence of Antarcticibacterium flavum KCTC 52984T from an Antarctic marine sediment.</title>
        <authorList>
            <person name="Lee Y.M."/>
            <person name="Shin S.C."/>
        </authorList>
    </citation>
    <scope>NUCLEOTIDE SEQUENCE [LARGE SCALE GENOMIC DNA]</scope>
    <source>
        <strain evidence="2 3">KCTC 52984</strain>
    </source>
</reference>
<gene>
    <name evidence="2" type="ORF">FHG64_01240</name>
</gene>
<evidence type="ECO:0000313" key="2">
    <source>
        <dbReference type="EMBL" id="QCY68129.1"/>
    </source>
</evidence>
<keyword evidence="2" id="KW-0808">Transferase</keyword>
<dbReference type="RefSeq" id="WP_139064705.1">
    <property type="nucleotide sequence ID" value="NZ_CP040812.1"/>
</dbReference>
<dbReference type="Proteomes" id="UP000309016">
    <property type="component" value="Chromosome"/>
</dbReference>
<protein>
    <submittedName>
        <fullName evidence="2">Methyltransferase domain-containing protein</fullName>
    </submittedName>
</protein>
<accession>A0A5B7WYD0</accession>
<dbReference type="InterPro" id="IPR029063">
    <property type="entry name" value="SAM-dependent_MTases_sf"/>
</dbReference>
<dbReference type="Pfam" id="PF13649">
    <property type="entry name" value="Methyltransf_25"/>
    <property type="match status" value="1"/>
</dbReference>
<dbReference type="GO" id="GO:0010420">
    <property type="term" value="F:polyprenyldihydroxybenzoate methyltransferase activity"/>
    <property type="evidence" value="ECO:0007669"/>
    <property type="project" value="TreeGrafter"/>
</dbReference>
<keyword evidence="2" id="KW-0489">Methyltransferase</keyword>
<sequence>MKKINTSKRTNDSEIMDDFDLQGPELEVTLDDLDKVNKWLGGNKITLQGVKKLLLEHPGSNPISILDIGCGNGSMLREIANWGRAAGYNLSLTGVDANSHAIEIAERKSEFFPEINYETLNIFSNDFRSREYDIVLCTLTLHHFKDPEIEEIMTAFYRQARLGIVINDLHRSRQAYILFKAFCKVFINNKIARDDGLTSILRGFKKKELKKFAAQIPAAKQEIKWKWAYRYQWIIQKPQAK</sequence>
<dbReference type="OrthoDB" id="9800454at2"/>
<evidence type="ECO:0000259" key="1">
    <source>
        <dbReference type="Pfam" id="PF13649"/>
    </source>
</evidence>
<dbReference type="PANTHER" id="PTHR43464">
    <property type="entry name" value="METHYLTRANSFERASE"/>
    <property type="match status" value="1"/>
</dbReference>
<dbReference type="GO" id="GO:0032259">
    <property type="term" value="P:methylation"/>
    <property type="evidence" value="ECO:0007669"/>
    <property type="project" value="UniProtKB-KW"/>
</dbReference>
<dbReference type="CDD" id="cd02440">
    <property type="entry name" value="AdoMet_MTases"/>
    <property type="match status" value="1"/>
</dbReference>
<dbReference type="SUPFAM" id="SSF53335">
    <property type="entry name" value="S-adenosyl-L-methionine-dependent methyltransferases"/>
    <property type="match status" value="1"/>
</dbReference>
<dbReference type="AlphaFoldDB" id="A0A5B7WYD0"/>
<name>A0A5B7WYD0_9FLAO</name>
<dbReference type="InterPro" id="IPR041698">
    <property type="entry name" value="Methyltransf_25"/>
</dbReference>
<feature type="domain" description="Methyltransferase" evidence="1">
    <location>
        <begin position="65"/>
        <end position="159"/>
    </location>
</feature>
<dbReference type="Gene3D" id="3.40.50.150">
    <property type="entry name" value="Vaccinia Virus protein VP39"/>
    <property type="match status" value="1"/>
</dbReference>
<organism evidence="2 3">
    <name type="scientific">Antarcticibacterium flavum</name>
    <dbReference type="NCBI Taxonomy" id="2058175"/>
    <lineage>
        <taxon>Bacteria</taxon>
        <taxon>Pseudomonadati</taxon>
        <taxon>Bacteroidota</taxon>
        <taxon>Flavobacteriia</taxon>
        <taxon>Flavobacteriales</taxon>
        <taxon>Flavobacteriaceae</taxon>
        <taxon>Antarcticibacterium</taxon>
    </lineage>
</organism>
<evidence type="ECO:0000313" key="3">
    <source>
        <dbReference type="Proteomes" id="UP000309016"/>
    </source>
</evidence>
<dbReference type="KEGG" id="afla:FHG64_01240"/>